<gene>
    <name evidence="3" type="ORF">OPDIPICF_03511</name>
</gene>
<feature type="signal peptide" evidence="1">
    <location>
        <begin position="1"/>
        <end position="26"/>
    </location>
</feature>
<evidence type="ECO:0000259" key="2">
    <source>
        <dbReference type="Pfam" id="PF13511"/>
    </source>
</evidence>
<feature type="chain" id="PRO_5024895490" description="DUF4124 domain-containing protein" evidence="1">
    <location>
        <begin position="27"/>
        <end position="148"/>
    </location>
</feature>
<evidence type="ECO:0000313" key="4">
    <source>
        <dbReference type="Proteomes" id="UP000441399"/>
    </source>
</evidence>
<dbReference type="Pfam" id="PF13511">
    <property type="entry name" value="DUF4124"/>
    <property type="match status" value="1"/>
</dbReference>
<organism evidence="3 4">
    <name type="scientific">BD1-7 clade bacterium</name>
    <dbReference type="NCBI Taxonomy" id="2029982"/>
    <lineage>
        <taxon>Bacteria</taxon>
        <taxon>Pseudomonadati</taxon>
        <taxon>Pseudomonadota</taxon>
        <taxon>Gammaproteobacteria</taxon>
        <taxon>Cellvibrionales</taxon>
        <taxon>Spongiibacteraceae</taxon>
        <taxon>BD1-7 clade</taxon>
    </lineage>
</organism>
<dbReference type="AlphaFoldDB" id="A0A5S9R231"/>
<dbReference type="InterPro" id="IPR025392">
    <property type="entry name" value="DUF4124"/>
</dbReference>
<dbReference type="Proteomes" id="UP000441399">
    <property type="component" value="Unassembled WGS sequence"/>
</dbReference>
<keyword evidence="1" id="KW-0732">Signal</keyword>
<protein>
    <recommendedName>
        <fullName evidence="2">DUF4124 domain-containing protein</fullName>
    </recommendedName>
</protein>
<keyword evidence="4" id="KW-1185">Reference proteome</keyword>
<evidence type="ECO:0000256" key="1">
    <source>
        <dbReference type="SAM" id="SignalP"/>
    </source>
</evidence>
<evidence type="ECO:0000313" key="3">
    <source>
        <dbReference type="EMBL" id="CAA0125626.1"/>
    </source>
</evidence>
<accession>A0A5S9R231</accession>
<reference evidence="3 4" key="1">
    <citation type="submission" date="2019-11" db="EMBL/GenBank/DDBJ databases">
        <authorList>
            <person name="Holert J."/>
        </authorList>
    </citation>
    <scope>NUCLEOTIDE SEQUENCE [LARGE SCALE GENOMIC DNA]</scope>
    <source>
        <strain evidence="3">SB11_3</strain>
    </source>
</reference>
<name>A0A5S9R231_9GAMM</name>
<sequence>MRLPTSTRVTTLLISLIALMAVNASAKIYTWTDENGKKHFTDKPPKDSNDYDTVVTKPINVQQAVAVPAQRSDDLDQLASDDMPRKAESWATRNCKAARKFTYYGSQYTAAKVKVCKKQIPGDFRQHLAGYSYDPALYNYDPNTTSRK</sequence>
<dbReference type="OrthoDB" id="7068596at2"/>
<dbReference type="EMBL" id="CACSIO010000062">
    <property type="protein sequence ID" value="CAA0125626.1"/>
    <property type="molecule type" value="Genomic_DNA"/>
</dbReference>
<proteinExistence type="predicted"/>
<feature type="domain" description="DUF4124" evidence="2">
    <location>
        <begin position="16"/>
        <end position="66"/>
    </location>
</feature>